<name>A0A377CXB5_ECOLX</name>
<evidence type="ECO:0000313" key="2">
    <source>
        <dbReference type="Proteomes" id="UP000254174"/>
    </source>
</evidence>
<dbReference type="Proteomes" id="UP000254174">
    <property type="component" value="Unassembled WGS sequence"/>
</dbReference>
<organism evidence="1 2">
    <name type="scientific">Escherichia coli</name>
    <dbReference type="NCBI Taxonomy" id="562"/>
    <lineage>
        <taxon>Bacteria</taxon>
        <taxon>Pseudomonadati</taxon>
        <taxon>Pseudomonadota</taxon>
        <taxon>Gammaproteobacteria</taxon>
        <taxon>Enterobacterales</taxon>
        <taxon>Enterobacteriaceae</taxon>
        <taxon>Escherichia</taxon>
    </lineage>
</organism>
<sequence length="38" mass="4414">MNGYVQMVKNFIYHQNTAPKNLLEEISKQKKDSSGEDK</sequence>
<proteinExistence type="predicted"/>
<evidence type="ECO:0000313" key="1">
    <source>
        <dbReference type="EMBL" id="STM08497.1"/>
    </source>
</evidence>
<gene>
    <name evidence="1" type="ORF">NCTC7922_00093</name>
</gene>
<dbReference type="EMBL" id="UGFC01000002">
    <property type="protein sequence ID" value="STM08497.1"/>
    <property type="molecule type" value="Genomic_DNA"/>
</dbReference>
<dbReference type="AlphaFoldDB" id="A0A377CXB5"/>
<accession>A0A377CXB5</accession>
<reference evidence="1 2" key="1">
    <citation type="submission" date="2018-06" db="EMBL/GenBank/DDBJ databases">
        <authorList>
            <consortium name="Pathogen Informatics"/>
            <person name="Doyle S."/>
        </authorList>
    </citation>
    <scope>NUCLEOTIDE SEQUENCE [LARGE SCALE GENOMIC DNA]</scope>
    <source>
        <strain evidence="1 2">NCTC7922</strain>
    </source>
</reference>
<protein>
    <submittedName>
        <fullName evidence="1">Uncharacterized protein</fullName>
    </submittedName>
</protein>